<dbReference type="OrthoDB" id="574706at2"/>
<feature type="compositionally biased region" description="Low complexity" evidence="1">
    <location>
        <begin position="31"/>
        <end position="42"/>
    </location>
</feature>
<dbReference type="AlphaFoldDB" id="A0A4Y8IUN0"/>
<dbReference type="EMBL" id="SOPW01000005">
    <property type="protein sequence ID" value="TFB22798.1"/>
    <property type="molecule type" value="Genomic_DNA"/>
</dbReference>
<organism evidence="2 3">
    <name type="scientific">Filobacillus milosensis</name>
    <dbReference type="NCBI Taxonomy" id="94137"/>
    <lineage>
        <taxon>Bacteria</taxon>
        <taxon>Bacillati</taxon>
        <taxon>Bacillota</taxon>
        <taxon>Bacilli</taxon>
        <taxon>Bacillales</taxon>
        <taxon>Bacillaceae</taxon>
        <taxon>Filobacillus</taxon>
    </lineage>
</organism>
<accession>A0A4Y8IUN0</accession>
<feature type="region of interest" description="Disordered" evidence="1">
    <location>
        <begin position="26"/>
        <end position="61"/>
    </location>
</feature>
<evidence type="ECO:0000313" key="3">
    <source>
        <dbReference type="Proteomes" id="UP000297975"/>
    </source>
</evidence>
<feature type="compositionally biased region" description="Polar residues" evidence="1">
    <location>
        <begin position="46"/>
        <end position="56"/>
    </location>
</feature>
<protein>
    <submittedName>
        <fullName evidence="2">Uncharacterized protein</fullName>
    </submittedName>
</protein>
<sequence>MKTILAISVVAMISFQIVNGDQVVKDTPKTQQDSESQSNQQDKQTDATQSEQLTTSEAEKHVERALQLDEKFKVRYDGAEPSQSEYEGENMALIQVYETNEHATATYGWYYIDMDNGDLYKYTIATNEITKKYELNEQGEYQKVE</sequence>
<dbReference type="Proteomes" id="UP000297975">
    <property type="component" value="Unassembled WGS sequence"/>
</dbReference>
<comment type="caution">
    <text evidence="2">The sequence shown here is derived from an EMBL/GenBank/DDBJ whole genome shotgun (WGS) entry which is preliminary data.</text>
</comment>
<gene>
    <name evidence="2" type="ORF">E3U55_06060</name>
</gene>
<keyword evidence="3" id="KW-1185">Reference proteome</keyword>
<evidence type="ECO:0000256" key="1">
    <source>
        <dbReference type="SAM" id="MobiDB-lite"/>
    </source>
</evidence>
<reference evidence="2 3" key="1">
    <citation type="submission" date="2019-03" db="EMBL/GenBank/DDBJ databases">
        <authorList>
            <person name="He R.-H."/>
        </authorList>
    </citation>
    <scope>NUCLEOTIDE SEQUENCE [LARGE SCALE GENOMIC DNA]</scope>
    <source>
        <strain evidence="3">SH 714</strain>
    </source>
</reference>
<name>A0A4Y8IUN0_9BACI</name>
<evidence type="ECO:0000313" key="2">
    <source>
        <dbReference type="EMBL" id="TFB22798.1"/>
    </source>
</evidence>
<dbReference type="RefSeq" id="WP_134339519.1">
    <property type="nucleotide sequence ID" value="NZ_SOPW01000005.1"/>
</dbReference>
<proteinExistence type="predicted"/>